<evidence type="ECO:0000313" key="1">
    <source>
        <dbReference type="EMBL" id="HHP68318.1"/>
    </source>
</evidence>
<comment type="caution">
    <text evidence="1">The sequence shown here is derived from an EMBL/GenBank/DDBJ whole genome shotgun (WGS) entry which is preliminary data.</text>
</comment>
<gene>
    <name evidence="1" type="ORF">ENM60_06020</name>
</gene>
<protein>
    <submittedName>
        <fullName evidence="1">Uncharacterized protein</fullName>
    </submittedName>
</protein>
<proteinExistence type="predicted"/>
<organism evidence="1">
    <name type="scientific">Thermogladius calderae</name>
    <dbReference type="NCBI Taxonomy" id="1200300"/>
    <lineage>
        <taxon>Archaea</taxon>
        <taxon>Thermoproteota</taxon>
        <taxon>Thermoprotei</taxon>
        <taxon>Desulfurococcales</taxon>
        <taxon>Desulfurococcaceae</taxon>
        <taxon>Thermogladius</taxon>
    </lineage>
</organism>
<sequence length="146" mass="16542">MVEYLGRVFNARFFLCSKTSRDLDSELQALGLSPELPVALIPVKLIENNLQLIQGVVHYFVNKELLTRIRHEGLLLAMLITGFKQLKDLLNSLREAYNETDKYLLVSATEVYNRPVNCIDYPLGDTDFSRSITGNVKNVAVILDLL</sequence>
<name>A0A7J3XZX8_9CREN</name>
<accession>A0A7J3XZX8</accession>
<dbReference type="AlphaFoldDB" id="A0A7J3XZX8"/>
<reference evidence="1" key="1">
    <citation type="journal article" date="2020" name="mSystems">
        <title>Genome- and Community-Level Interaction Insights into Carbon Utilization and Element Cycling Functions of Hydrothermarchaeota in Hydrothermal Sediment.</title>
        <authorList>
            <person name="Zhou Z."/>
            <person name="Liu Y."/>
            <person name="Xu W."/>
            <person name="Pan J."/>
            <person name="Luo Z.H."/>
            <person name="Li M."/>
        </authorList>
    </citation>
    <scope>NUCLEOTIDE SEQUENCE [LARGE SCALE GENOMIC DNA]</scope>
    <source>
        <strain evidence="1">SpSt-110</strain>
    </source>
</reference>
<dbReference type="EMBL" id="DRYK01000078">
    <property type="protein sequence ID" value="HHP68318.1"/>
    <property type="molecule type" value="Genomic_DNA"/>
</dbReference>